<comment type="caution">
    <text evidence="1">The sequence shown here is derived from an EMBL/GenBank/DDBJ whole genome shotgun (WGS) entry which is preliminary data.</text>
</comment>
<reference evidence="2" key="1">
    <citation type="submission" date="2018-12" db="EMBL/GenBank/DDBJ databases">
        <title>Tengunoibacter tsumagoiensis gen. nov., sp. nov., Dictyobacter kobayashii sp. nov., D. alpinus sp. nov., and D. joshuensis sp. nov. and description of Dictyobacteraceae fam. nov. within the order Ktedonobacterales isolated from Tengu-no-mugimeshi.</title>
        <authorList>
            <person name="Wang C.M."/>
            <person name="Zheng Y."/>
            <person name="Sakai Y."/>
            <person name="Toyoda A."/>
            <person name="Minakuchi Y."/>
            <person name="Abe K."/>
            <person name="Yokota A."/>
            <person name="Yabe S."/>
        </authorList>
    </citation>
    <scope>NUCLEOTIDE SEQUENCE [LARGE SCALE GENOMIC DNA]</scope>
    <source>
        <strain evidence="2">Uno11</strain>
    </source>
</reference>
<evidence type="ECO:0008006" key="3">
    <source>
        <dbReference type="Google" id="ProtNLM"/>
    </source>
</evidence>
<name>A0A402AQS7_9CHLR</name>
<evidence type="ECO:0000313" key="2">
    <source>
        <dbReference type="Proteomes" id="UP000287188"/>
    </source>
</evidence>
<accession>A0A402AQS7</accession>
<dbReference type="SUPFAM" id="SSF56300">
    <property type="entry name" value="Metallo-dependent phosphatases"/>
    <property type="match status" value="1"/>
</dbReference>
<gene>
    <name evidence="1" type="ORF">KDK_52510</name>
</gene>
<dbReference type="RefSeq" id="WP_126553114.1">
    <property type="nucleotide sequence ID" value="NZ_BIFS01000001.1"/>
</dbReference>
<evidence type="ECO:0000313" key="1">
    <source>
        <dbReference type="EMBL" id="GCE21451.1"/>
    </source>
</evidence>
<proteinExistence type="predicted"/>
<dbReference type="AlphaFoldDB" id="A0A402AQS7"/>
<sequence length="66" mass="7394">MNIAVFADLHGRLLLAFQLCARWQRETGEHIDLILQAGDLGRSLTRGGWTKLRASMLIGMRRSLAS</sequence>
<dbReference type="Proteomes" id="UP000287188">
    <property type="component" value="Unassembled WGS sequence"/>
</dbReference>
<dbReference type="OrthoDB" id="3720547at2"/>
<dbReference type="EMBL" id="BIFS01000001">
    <property type="protein sequence ID" value="GCE21451.1"/>
    <property type="molecule type" value="Genomic_DNA"/>
</dbReference>
<protein>
    <recommendedName>
        <fullName evidence="3">Calcineurin-like phosphoesterase domain-containing protein</fullName>
    </recommendedName>
</protein>
<organism evidence="1 2">
    <name type="scientific">Dictyobacter kobayashii</name>
    <dbReference type="NCBI Taxonomy" id="2014872"/>
    <lineage>
        <taxon>Bacteria</taxon>
        <taxon>Bacillati</taxon>
        <taxon>Chloroflexota</taxon>
        <taxon>Ktedonobacteria</taxon>
        <taxon>Ktedonobacterales</taxon>
        <taxon>Dictyobacteraceae</taxon>
        <taxon>Dictyobacter</taxon>
    </lineage>
</organism>
<dbReference type="InterPro" id="IPR029052">
    <property type="entry name" value="Metallo-depent_PP-like"/>
</dbReference>
<keyword evidence="2" id="KW-1185">Reference proteome</keyword>